<dbReference type="Proteomes" id="UP000554342">
    <property type="component" value="Unassembled WGS sequence"/>
</dbReference>
<keyword evidence="3" id="KW-1185">Reference proteome</keyword>
<reference evidence="2 3" key="1">
    <citation type="submission" date="2020-08" db="EMBL/GenBank/DDBJ databases">
        <title>Genomic Encyclopedia of Type Strains, Phase IV (KMG-IV): sequencing the most valuable type-strain genomes for metagenomic binning, comparative biology and taxonomic classification.</title>
        <authorList>
            <person name="Goeker M."/>
        </authorList>
    </citation>
    <scope>NUCLEOTIDE SEQUENCE [LARGE SCALE GENOMIC DNA]</scope>
    <source>
        <strain evidence="2 3">DSM 27203</strain>
    </source>
</reference>
<evidence type="ECO:0000256" key="1">
    <source>
        <dbReference type="SAM" id="SignalP"/>
    </source>
</evidence>
<feature type="chain" id="PRO_5032397372" evidence="1">
    <location>
        <begin position="21"/>
        <end position="119"/>
    </location>
</feature>
<comment type="caution">
    <text evidence="2">The sequence shown here is derived from an EMBL/GenBank/DDBJ whole genome shotgun (WGS) entry which is preliminary data.</text>
</comment>
<organism evidence="2 3">
    <name type="scientific">Stakelama sediminis</name>
    <dbReference type="NCBI Taxonomy" id="463200"/>
    <lineage>
        <taxon>Bacteria</taxon>
        <taxon>Pseudomonadati</taxon>
        <taxon>Pseudomonadota</taxon>
        <taxon>Alphaproteobacteria</taxon>
        <taxon>Sphingomonadales</taxon>
        <taxon>Sphingomonadaceae</taxon>
        <taxon>Stakelama</taxon>
    </lineage>
</organism>
<evidence type="ECO:0000313" key="2">
    <source>
        <dbReference type="EMBL" id="MBB5718771.1"/>
    </source>
</evidence>
<sequence length="119" mass="12497">MRTTLFLLAASVALASPAVAKEATKKPTTAELQNAQQTLSLLVSALNSKEVPQETKNGLFGCLYQNSLGAIAGDSAAVLQKNKQIDRKNPNARLLILAKICGAPVPAGKSDARDKPKGR</sequence>
<accession>A0A840YYC3</accession>
<gene>
    <name evidence="2" type="ORF">FHR23_001694</name>
</gene>
<protein>
    <submittedName>
        <fullName evidence="2">Uncharacterized protein</fullName>
    </submittedName>
</protein>
<dbReference type="AlphaFoldDB" id="A0A840YYC3"/>
<evidence type="ECO:0000313" key="3">
    <source>
        <dbReference type="Proteomes" id="UP000554342"/>
    </source>
</evidence>
<dbReference type="EMBL" id="JACIJI010000002">
    <property type="protein sequence ID" value="MBB5718771.1"/>
    <property type="molecule type" value="Genomic_DNA"/>
</dbReference>
<feature type="signal peptide" evidence="1">
    <location>
        <begin position="1"/>
        <end position="20"/>
    </location>
</feature>
<dbReference type="RefSeq" id="WP_184002797.1">
    <property type="nucleotide sequence ID" value="NZ_BAABIF010000013.1"/>
</dbReference>
<name>A0A840YYC3_9SPHN</name>
<proteinExistence type="predicted"/>
<keyword evidence="1" id="KW-0732">Signal</keyword>